<dbReference type="AlphaFoldDB" id="A0A1N7CJG3"/>
<dbReference type="EMBL" id="FTNT01000001">
    <property type="protein sequence ID" value="SIR63554.1"/>
    <property type="molecule type" value="Genomic_DNA"/>
</dbReference>
<evidence type="ECO:0000313" key="2">
    <source>
        <dbReference type="EMBL" id="SIR63554.1"/>
    </source>
</evidence>
<dbReference type="GO" id="GO:0061503">
    <property type="term" value="F:tRNA threonylcarbamoyladenosine dehydratase"/>
    <property type="evidence" value="ECO:0007669"/>
    <property type="project" value="TreeGrafter"/>
</dbReference>
<keyword evidence="2" id="KW-0548">Nucleotidyltransferase</keyword>
<feature type="domain" description="THIF-type NAD/FAD binding fold" evidence="1">
    <location>
        <begin position="92"/>
        <end position="227"/>
    </location>
</feature>
<dbReference type="SUPFAM" id="SSF69572">
    <property type="entry name" value="Activating enzymes of the ubiquitin-like proteins"/>
    <property type="match status" value="1"/>
</dbReference>
<dbReference type="GO" id="GO:0016491">
    <property type="term" value="F:oxidoreductase activity"/>
    <property type="evidence" value="ECO:0007669"/>
    <property type="project" value="InterPro"/>
</dbReference>
<dbReference type="InterPro" id="IPR045886">
    <property type="entry name" value="ThiF/MoeB/HesA"/>
</dbReference>
<dbReference type="Proteomes" id="UP000186218">
    <property type="component" value="Unassembled WGS sequence"/>
</dbReference>
<proteinExistence type="predicted"/>
<evidence type="ECO:0000259" key="1">
    <source>
        <dbReference type="Pfam" id="PF00899"/>
    </source>
</evidence>
<dbReference type="GO" id="GO:0016779">
    <property type="term" value="F:nucleotidyltransferase activity"/>
    <property type="evidence" value="ECO:0007669"/>
    <property type="project" value="UniProtKB-KW"/>
</dbReference>
<sequence>MTSRDSRFRREFEITIFDPTVDDEVTALDELRSDPSITVVDLYPGQHEALTGLLPAPGDHLLDESARWVYYPWRSSVVRIVGPQGFRRLRLARNLNKLTLSELERFWRLRVGVVGLSVGNAVAYTIALEGLVGTLHLADFDEMELVNLNRVPATMFDLGVNKAVVAARRIAELDPYIRIHVFTDGVTEQSVEGFLEGLDLVVEECDSFDAKILVRDHARRLRLPVIMETSDGGVLDVERFDLEPDRLPFHGLLGDLDAESLRGLTAAEKVPLAMAVTEAGLLTTRMAASLIDVGTRLNTWPQLGSDVALAGASVATAVRRFGLGRDLPSGRTRINLEDHLDTLLTPIAVADVTVAAAESAADMVATLDNEDLVAWAASRAPSQGNGQPWRIDVDDDVVTVTQSATPTASDPHGLGSAVAVGAAAFGMRVAAAARGLATVSAPVDAGDAVGVRLQLSGGDTGPTDEAKLMPALVTSTSHPGLGDGSGLGSDDATALVDADASRAMTLVTDRQTIARVAELLSVAARLRLLIPALHQEMFAEVRWPGDADPLAGIPVGALGMPPHQLPVLQVLRRPEVMAFVEEWDGGDTLGALVAAQVASSSAIAVFSGPTQTREDHLRLGSSAESVWLTAESLGLAVASADPPLLHLRPGDDPGLTPGHRVAELLTTIDELSATVGVPAGHRIAAVLRLFRTDVVAPVLPRDPARITRAR</sequence>
<protein>
    <submittedName>
        <fullName evidence="2">Molybdopterin or thiamine biosynthesis adenylyltransferase</fullName>
    </submittedName>
</protein>
<dbReference type="STRING" id="1344003.SAMN05445060_0170"/>
<dbReference type="PANTHER" id="PTHR43267">
    <property type="entry name" value="TRNA THREONYLCARBAMOYLADENOSINE DEHYDRATASE"/>
    <property type="match status" value="1"/>
</dbReference>
<dbReference type="InterPro" id="IPR000594">
    <property type="entry name" value="ThiF_NAD_FAD-bd"/>
</dbReference>
<dbReference type="InterPro" id="IPR035985">
    <property type="entry name" value="Ubiquitin-activating_enz"/>
</dbReference>
<organism evidence="2 3">
    <name type="scientific">Williamsia sterculiae</name>
    <dbReference type="NCBI Taxonomy" id="1344003"/>
    <lineage>
        <taxon>Bacteria</taxon>
        <taxon>Bacillati</taxon>
        <taxon>Actinomycetota</taxon>
        <taxon>Actinomycetes</taxon>
        <taxon>Mycobacteriales</taxon>
        <taxon>Nocardiaceae</taxon>
        <taxon>Williamsia</taxon>
    </lineage>
</organism>
<dbReference type="SUPFAM" id="SSF55469">
    <property type="entry name" value="FMN-dependent nitroreductase-like"/>
    <property type="match status" value="1"/>
</dbReference>
<name>A0A1N7CJG3_9NOCA</name>
<dbReference type="GO" id="GO:0061504">
    <property type="term" value="P:cyclic threonylcarbamoyladenosine biosynthetic process"/>
    <property type="evidence" value="ECO:0007669"/>
    <property type="project" value="TreeGrafter"/>
</dbReference>
<keyword evidence="2" id="KW-0808">Transferase</keyword>
<accession>A0A1N7CJG3</accession>
<dbReference type="NCBIfam" id="NF005901">
    <property type="entry name" value="PRK07877.1"/>
    <property type="match status" value="1"/>
</dbReference>
<reference evidence="2 3" key="1">
    <citation type="submission" date="2017-01" db="EMBL/GenBank/DDBJ databases">
        <authorList>
            <person name="Mah S.A."/>
            <person name="Swanson W.J."/>
            <person name="Moy G.W."/>
            <person name="Vacquier V.D."/>
        </authorList>
    </citation>
    <scope>NUCLEOTIDE SEQUENCE [LARGE SCALE GENOMIC DNA]</scope>
    <source>
        <strain evidence="2 3">CPCC 203464</strain>
    </source>
</reference>
<dbReference type="InterPro" id="IPR000415">
    <property type="entry name" value="Nitroreductase-like"/>
</dbReference>
<dbReference type="OrthoDB" id="5149792at2"/>
<dbReference type="Gene3D" id="3.40.109.10">
    <property type="entry name" value="NADH Oxidase"/>
    <property type="match status" value="1"/>
</dbReference>
<dbReference type="RefSeq" id="WP_083709142.1">
    <property type="nucleotide sequence ID" value="NZ_FTNT01000001.1"/>
</dbReference>
<dbReference type="CDD" id="cd01483">
    <property type="entry name" value="E1_enzyme_family"/>
    <property type="match status" value="1"/>
</dbReference>
<dbReference type="Pfam" id="PF00899">
    <property type="entry name" value="ThiF"/>
    <property type="match status" value="1"/>
</dbReference>
<evidence type="ECO:0000313" key="3">
    <source>
        <dbReference type="Proteomes" id="UP000186218"/>
    </source>
</evidence>
<keyword evidence="3" id="KW-1185">Reference proteome</keyword>
<gene>
    <name evidence="2" type="ORF">SAMN05445060_0170</name>
</gene>
<dbReference type="Gene3D" id="3.40.50.720">
    <property type="entry name" value="NAD(P)-binding Rossmann-like Domain"/>
    <property type="match status" value="1"/>
</dbReference>
<dbReference type="GO" id="GO:0008641">
    <property type="term" value="F:ubiquitin-like modifier activating enzyme activity"/>
    <property type="evidence" value="ECO:0007669"/>
    <property type="project" value="InterPro"/>
</dbReference>
<dbReference type="PANTHER" id="PTHR43267:SF3">
    <property type="entry name" value="THIF PROTEIN"/>
    <property type="match status" value="1"/>
</dbReference>